<dbReference type="OrthoDB" id="9804196at2"/>
<dbReference type="eggNOG" id="COG0438">
    <property type="taxonomic scope" value="Bacteria"/>
</dbReference>
<organism evidence="2 3">
    <name type="scientific">Thermosinus carboxydivorans Nor1</name>
    <dbReference type="NCBI Taxonomy" id="401526"/>
    <lineage>
        <taxon>Bacteria</taxon>
        <taxon>Bacillati</taxon>
        <taxon>Bacillota</taxon>
        <taxon>Negativicutes</taxon>
        <taxon>Selenomonadales</taxon>
        <taxon>Sporomusaceae</taxon>
        <taxon>Thermosinus</taxon>
    </lineage>
</organism>
<dbReference type="AlphaFoldDB" id="A1HMB5"/>
<dbReference type="PANTHER" id="PTHR45947">
    <property type="entry name" value="SULFOQUINOVOSYL TRANSFERASE SQD2"/>
    <property type="match status" value="1"/>
</dbReference>
<proteinExistence type="predicted"/>
<dbReference type="Pfam" id="PF13692">
    <property type="entry name" value="Glyco_trans_1_4"/>
    <property type="match status" value="1"/>
</dbReference>
<dbReference type="SUPFAM" id="SSF53756">
    <property type="entry name" value="UDP-Glycosyltransferase/glycogen phosphorylase"/>
    <property type="match status" value="1"/>
</dbReference>
<dbReference type="RefSeq" id="WP_007288166.1">
    <property type="nucleotide sequence ID" value="NZ_AAWL01000001.1"/>
</dbReference>
<dbReference type="InterPro" id="IPR050194">
    <property type="entry name" value="Glycosyltransferase_grp1"/>
</dbReference>
<dbReference type="GO" id="GO:0016758">
    <property type="term" value="F:hexosyltransferase activity"/>
    <property type="evidence" value="ECO:0007669"/>
    <property type="project" value="TreeGrafter"/>
</dbReference>
<dbReference type="Pfam" id="PF13439">
    <property type="entry name" value="Glyco_transf_4"/>
    <property type="match status" value="1"/>
</dbReference>
<feature type="domain" description="Glycosyltransferase subfamily 4-like N-terminal" evidence="1">
    <location>
        <begin position="15"/>
        <end position="179"/>
    </location>
</feature>
<name>A1HMB5_9FIRM</name>
<gene>
    <name evidence="2" type="ORF">TcarDRAFT_2648</name>
</gene>
<evidence type="ECO:0000313" key="2">
    <source>
        <dbReference type="EMBL" id="EAX48959.1"/>
    </source>
</evidence>
<reference evidence="2 3" key="1">
    <citation type="submission" date="2007-01" db="EMBL/GenBank/DDBJ databases">
        <title>Annotation of the draft genome assembly of Thermosinus carboxydivorans Nor1.</title>
        <authorList>
            <consortium name="US DOE Joint Genome Institute (JGI-ORNL)"/>
            <person name="Larimer F."/>
            <person name="Land M."/>
            <person name="Hauser L."/>
        </authorList>
    </citation>
    <scope>NUCLEOTIDE SEQUENCE [LARGE SCALE GENOMIC DNA]</scope>
    <source>
        <strain evidence="2 3">Nor1</strain>
    </source>
</reference>
<protein>
    <submittedName>
        <fullName evidence="2">Glycosyl transferase, group 1</fullName>
    </submittedName>
</protein>
<keyword evidence="3" id="KW-1185">Reference proteome</keyword>
<reference evidence="2 3" key="2">
    <citation type="submission" date="2007-01" db="EMBL/GenBank/DDBJ databases">
        <title>Sequencing of the draft genome and assembly of Thermosinus carboxydivorans Nor1.</title>
        <authorList>
            <consortium name="US DOE Joint Genome Institute (JGI-PGF)"/>
            <person name="Copeland A."/>
            <person name="Lucas S."/>
            <person name="Lapidus A."/>
            <person name="Barry K."/>
            <person name="Glavina del Rio T."/>
            <person name="Dalin E."/>
            <person name="Tice H."/>
            <person name="Bruce D."/>
            <person name="Pitluck S."/>
            <person name="Richardson P."/>
        </authorList>
    </citation>
    <scope>NUCLEOTIDE SEQUENCE [LARGE SCALE GENOMIC DNA]</scope>
    <source>
        <strain evidence="2 3">Nor1</strain>
    </source>
</reference>
<keyword evidence="2" id="KW-0808">Transferase</keyword>
<evidence type="ECO:0000259" key="1">
    <source>
        <dbReference type="Pfam" id="PF13439"/>
    </source>
</evidence>
<dbReference type="Gene3D" id="3.40.50.2000">
    <property type="entry name" value="Glycogen Phosphorylase B"/>
    <property type="match status" value="2"/>
</dbReference>
<dbReference type="Proteomes" id="UP000005139">
    <property type="component" value="Unassembled WGS sequence"/>
</dbReference>
<dbReference type="InterPro" id="IPR028098">
    <property type="entry name" value="Glyco_trans_4-like_N"/>
</dbReference>
<evidence type="ECO:0000313" key="3">
    <source>
        <dbReference type="Proteomes" id="UP000005139"/>
    </source>
</evidence>
<dbReference type="EMBL" id="AAWL01000001">
    <property type="protein sequence ID" value="EAX48959.1"/>
    <property type="molecule type" value="Genomic_DNA"/>
</dbReference>
<accession>A1HMB5</accession>
<dbReference type="PANTHER" id="PTHR45947:SF3">
    <property type="entry name" value="SULFOQUINOVOSYL TRANSFERASE SQD2"/>
    <property type="match status" value="1"/>
</dbReference>
<dbReference type="CDD" id="cd03801">
    <property type="entry name" value="GT4_PimA-like"/>
    <property type="match status" value="1"/>
</dbReference>
<comment type="caution">
    <text evidence="2">The sequence shown here is derived from an EMBL/GenBank/DDBJ whole genome shotgun (WGS) entry which is preliminary data.</text>
</comment>
<sequence>MIMSGYQEAGATNTGAELQAATLIRHLRQNGCQVTVIAKKHTWRSPWQEMIDGVEVYRVGPPGLRRLMAAAILWRQRRKFDIVHVHGQDGLGVAAITLAQLLGLPSLLKVTMAGRVFVRTAWDKPFPRSWRIFRRLSNLLARRATAYIAISQQIAEELPRAGYHRERIVRLPNGVDTNRFHPVTDEKRIRLRRDLGLPEKAKIVLFASRLIPRKGFDLLLAAWPDIKSRHANAHLVVVGGGPAAAVGALQRLNEATPGAVTYIGEVADTAPYLQCADVFVFPSRGEGLPNALLEAMACGCACAASDLEGCQELLDSGRCGVLFTRNDAAALTAAVCALLAEPVRAQALGQAAAQRAASDFDITVVARRVMALYEALARR</sequence>